<dbReference type="GO" id="GO:0005869">
    <property type="term" value="C:dynactin complex"/>
    <property type="evidence" value="ECO:0007669"/>
    <property type="project" value="InterPro"/>
</dbReference>
<feature type="compositionally biased region" description="Low complexity" evidence="3">
    <location>
        <begin position="25"/>
        <end position="49"/>
    </location>
</feature>
<evidence type="ECO:0000313" key="5">
    <source>
        <dbReference type="Proteomes" id="UP001337655"/>
    </source>
</evidence>
<feature type="region of interest" description="Disordered" evidence="3">
    <location>
        <begin position="171"/>
        <end position="191"/>
    </location>
</feature>
<evidence type="ECO:0000256" key="3">
    <source>
        <dbReference type="SAM" id="MobiDB-lite"/>
    </source>
</evidence>
<feature type="region of interest" description="Disordered" evidence="3">
    <location>
        <begin position="86"/>
        <end position="109"/>
    </location>
</feature>
<feature type="region of interest" description="Disordered" evidence="3">
    <location>
        <begin position="1"/>
        <end position="72"/>
    </location>
</feature>
<dbReference type="Proteomes" id="UP001337655">
    <property type="component" value="Unassembled WGS sequence"/>
</dbReference>
<gene>
    <name evidence="4" type="ORF">LTR77_003999</name>
</gene>
<keyword evidence="2" id="KW-0963">Cytoplasm</keyword>
<keyword evidence="5" id="KW-1185">Reference proteome</keyword>
<dbReference type="EMBL" id="JAVRRT010000005">
    <property type="protein sequence ID" value="KAK5172360.1"/>
    <property type="molecule type" value="Genomic_DNA"/>
</dbReference>
<comment type="subcellular location">
    <subcellularLocation>
        <location evidence="1">Cytoplasm</location>
    </subcellularLocation>
</comment>
<dbReference type="InterPro" id="IPR028133">
    <property type="entry name" value="Dynamitin"/>
</dbReference>
<protein>
    <submittedName>
        <fullName evidence="4">Uncharacterized protein</fullName>
    </submittedName>
</protein>
<organism evidence="4 5">
    <name type="scientific">Saxophila tyrrhenica</name>
    <dbReference type="NCBI Taxonomy" id="1690608"/>
    <lineage>
        <taxon>Eukaryota</taxon>
        <taxon>Fungi</taxon>
        <taxon>Dikarya</taxon>
        <taxon>Ascomycota</taxon>
        <taxon>Pezizomycotina</taxon>
        <taxon>Dothideomycetes</taxon>
        <taxon>Dothideomycetidae</taxon>
        <taxon>Mycosphaerellales</taxon>
        <taxon>Extremaceae</taxon>
        <taxon>Saxophila</taxon>
    </lineage>
</organism>
<dbReference type="GO" id="GO:0005737">
    <property type="term" value="C:cytoplasm"/>
    <property type="evidence" value="ECO:0007669"/>
    <property type="project" value="UniProtKB-SubCell"/>
</dbReference>
<accession>A0AAV9PFW3</accession>
<dbReference type="GO" id="GO:0007017">
    <property type="term" value="P:microtubule-based process"/>
    <property type="evidence" value="ECO:0007669"/>
    <property type="project" value="InterPro"/>
</dbReference>
<dbReference type="RefSeq" id="XP_064661204.1">
    <property type="nucleotide sequence ID" value="XM_064801253.1"/>
</dbReference>
<dbReference type="PANTHER" id="PTHR15346">
    <property type="entry name" value="DYNACTIN SUBUNIT"/>
    <property type="match status" value="1"/>
</dbReference>
<proteinExistence type="predicted"/>
<evidence type="ECO:0000256" key="1">
    <source>
        <dbReference type="ARBA" id="ARBA00004496"/>
    </source>
</evidence>
<comment type="caution">
    <text evidence="4">The sequence shown here is derived from an EMBL/GenBank/DDBJ whole genome shotgun (WGS) entry which is preliminary data.</text>
</comment>
<evidence type="ECO:0000313" key="4">
    <source>
        <dbReference type="EMBL" id="KAK5172360.1"/>
    </source>
</evidence>
<dbReference type="AlphaFoldDB" id="A0AAV9PFW3"/>
<reference evidence="4 5" key="1">
    <citation type="submission" date="2023-08" db="EMBL/GenBank/DDBJ databases">
        <title>Black Yeasts Isolated from many extreme environments.</title>
        <authorList>
            <person name="Coleine C."/>
            <person name="Stajich J.E."/>
            <person name="Selbmann L."/>
        </authorList>
    </citation>
    <scope>NUCLEOTIDE SEQUENCE [LARGE SCALE GENOMIC DNA]</scope>
    <source>
        <strain evidence="4 5">CCFEE 5935</strain>
    </source>
</reference>
<evidence type="ECO:0000256" key="2">
    <source>
        <dbReference type="ARBA" id="ARBA00022490"/>
    </source>
</evidence>
<dbReference type="Pfam" id="PF04912">
    <property type="entry name" value="Dynamitin"/>
    <property type="match status" value="2"/>
</dbReference>
<dbReference type="GeneID" id="89925345"/>
<name>A0AAV9PFW3_9PEZI</name>
<sequence>MTSPLPPSRLAALPGYDTAPDIYETADTTDTTTSTQRSPSASPEPSELSDTSHELSDSASDAESGAGGVVSRRRFNIGRARRRFDGEGKGVRVKGVDLSDRVDAGGRRGYGLRYRSREGREDEGLGERVARLRREVEECRVLAEREGEGGEGVGGLEDLLRGLVVDGTDRRKRGGKEVRDQGKEEEDPDLTEEQMVGKVADFDTRLASLETALGLSALDSATQTDATAAMPLLPSLTVLDQQLAALSSASSVANIEAASARIQKLRAEADAALTRSATTANDEDEESDQEITAISSADLQQLSQLYTLLPTLQSLSPTVPALLSRLRSLRTLHTSASSAAQVLEDVERSQGEMERELKQWREGLGKVEQAVSQAQEANGRNGKVVEGWVRGLEGRVSSLGR</sequence>
<feature type="compositionally biased region" description="Basic and acidic residues" evidence="3">
    <location>
        <begin position="86"/>
        <end position="106"/>
    </location>
</feature>